<name>A0A9X7YRX1_9GAMM</name>
<dbReference type="Proteomes" id="UP000595933">
    <property type="component" value="Chromosome"/>
</dbReference>
<organism evidence="2 3">
    <name type="scientific">Stutzerimonas balearica</name>
    <dbReference type="NCBI Taxonomy" id="74829"/>
    <lineage>
        <taxon>Bacteria</taxon>
        <taxon>Pseudomonadati</taxon>
        <taxon>Pseudomonadota</taxon>
        <taxon>Gammaproteobacteria</taxon>
        <taxon>Pseudomonadales</taxon>
        <taxon>Pseudomonadaceae</taxon>
        <taxon>Stutzerimonas</taxon>
    </lineage>
</organism>
<evidence type="ECO:0000256" key="1">
    <source>
        <dbReference type="SAM" id="MobiDB-lite"/>
    </source>
</evidence>
<protein>
    <submittedName>
        <fullName evidence="2">Uncharacterized protein</fullName>
    </submittedName>
</protein>
<sequence>MPDPRRTLADTKPYMSMPFPLHFYIRSLKLTQTAEAVFQFHWAKGYMAGNWKSQVSVEHVARLLHISAPSVKRSYATLIKLGLIRRIKTGFNADTNRPNVTITEVLIPADVAAELLSAPVRAKPQPETGYSAPAPESPQGEREDKVPIETLRSAKGHSNIGYYDYIRNQLREKLSERLSGSALDRIMGEMLWVIHKKIDSGESARKTLNMCLKRFKCNRWHTPYDMPEL</sequence>
<feature type="region of interest" description="Disordered" evidence="1">
    <location>
        <begin position="122"/>
        <end position="144"/>
    </location>
</feature>
<proteinExistence type="predicted"/>
<evidence type="ECO:0000313" key="3">
    <source>
        <dbReference type="Proteomes" id="UP000595933"/>
    </source>
</evidence>
<dbReference type="RefSeq" id="WP_041771791.1">
    <property type="nucleotide sequence ID" value="NZ_CP067013.1"/>
</dbReference>
<dbReference type="AlphaFoldDB" id="A0A9X7YRX1"/>
<accession>A0A9X7YRX1</accession>
<dbReference type="EMBL" id="CP067013">
    <property type="protein sequence ID" value="QQN50649.1"/>
    <property type="molecule type" value="Genomic_DNA"/>
</dbReference>
<reference evidence="2 3" key="1">
    <citation type="submission" date="2020-12" db="EMBL/GenBank/DDBJ databases">
        <title>FDA dAtabase for Regulatory Grade micrObial Sequences (FDA-ARGOS): Supporting development and validation of Infectious Disease Dx tests.</title>
        <authorList>
            <person name="Sproer C."/>
            <person name="Gronow S."/>
            <person name="Severitt S."/>
            <person name="Schroder I."/>
            <person name="Tallon L."/>
            <person name="Sadzewicz L."/>
            <person name="Zhao X."/>
            <person name="Boylan J."/>
            <person name="Ott S."/>
            <person name="Bowen H."/>
            <person name="Vavikolanu K."/>
            <person name="Mehta A."/>
            <person name="Aluvathingal J."/>
            <person name="Nadendla S."/>
            <person name="Lowell S."/>
            <person name="Myers T."/>
            <person name="Yan Y."/>
            <person name="Sichtig H."/>
        </authorList>
    </citation>
    <scope>NUCLEOTIDE SEQUENCE [LARGE SCALE GENOMIC DNA]</scope>
    <source>
        <strain evidence="2 3">FDAARGOS_1013</strain>
    </source>
</reference>
<gene>
    <name evidence="2" type="ORF">I6H70_19315</name>
</gene>
<evidence type="ECO:0000313" key="2">
    <source>
        <dbReference type="EMBL" id="QQN50649.1"/>
    </source>
</evidence>